<evidence type="ECO:0000313" key="3">
    <source>
        <dbReference type="Proteomes" id="UP000590740"/>
    </source>
</evidence>
<keyword evidence="1" id="KW-0472">Membrane</keyword>
<dbReference type="EMBL" id="JACHIG010000024">
    <property type="protein sequence ID" value="MBB5035686.1"/>
    <property type="molecule type" value="Genomic_DNA"/>
</dbReference>
<proteinExistence type="predicted"/>
<dbReference type="Proteomes" id="UP000590740">
    <property type="component" value="Unassembled WGS sequence"/>
</dbReference>
<evidence type="ECO:0000313" key="2">
    <source>
        <dbReference type="EMBL" id="MBB5035686.1"/>
    </source>
</evidence>
<keyword evidence="1" id="KW-0812">Transmembrane</keyword>
<accession>A0A7W7YGC6</accession>
<feature type="transmembrane region" description="Helical" evidence="1">
    <location>
        <begin position="20"/>
        <end position="41"/>
    </location>
</feature>
<keyword evidence="3" id="KW-1185">Reference proteome</keyword>
<gene>
    <name evidence="2" type="ORF">HNQ65_005300</name>
</gene>
<comment type="caution">
    <text evidence="2">The sequence shown here is derived from an EMBL/GenBank/DDBJ whole genome shotgun (WGS) entry which is preliminary data.</text>
</comment>
<organism evidence="2 3">
    <name type="scientific">Prosthecobacter vanneervenii</name>
    <dbReference type="NCBI Taxonomy" id="48466"/>
    <lineage>
        <taxon>Bacteria</taxon>
        <taxon>Pseudomonadati</taxon>
        <taxon>Verrucomicrobiota</taxon>
        <taxon>Verrucomicrobiia</taxon>
        <taxon>Verrucomicrobiales</taxon>
        <taxon>Verrucomicrobiaceae</taxon>
        <taxon>Prosthecobacter</taxon>
    </lineage>
</organism>
<reference evidence="2 3" key="1">
    <citation type="submission" date="2020-08" db="EMBL/GenBank/DDBJ databases">
        <title>Genomic Encyclopedia of Type Strains, Phase IV (KMG-IV): sequencing the most valuable type-strain genomes for metagenomic binning, comparative biology and taxonomic classification.</title>
        <authorList>
            <person name="Goeker M."/>
        </authorList>
    </citation>
    <scope>NUCLEOTIDE SEQUENCE [LARGE SCALE GENOMIC DNA]</scope>
    <source>
        <strain evidence="2 3">DSM 12252</strain>
    </source>
</reference>
<dbReference type="RefSeq" id="WP_184344730.1">
    <property type="nucleotide sequence ID" value="NZ_JACHIG010000024.1"/>
</dbReference>
<evidence type="ECO:0000256" key="1">
    <source>
        <dbReference type="SAM" id="Phobius"/>
    </source>
</evidence>
<protein>
    <submittedName>
        <fullName evidence="2">Uncharacterized protein</fullName>
    </submittedName>
</protein>
<name>A0A7W7YGC6_9BACT</name>
<dbReference type="AlphaFoldDB" id="A0A7W7YGC6"/>
<keyword evidence="1" id="KW-1133">Transmembrane helix</keyword>
<sequence length="160" mass="18061">MNEAEIDSSAPPTSSWRVKVYVVANLCFAALIFYCLLYFYVPALDLPDSTYTKEAFEQNTGISASKVHDLHASISSHFNGDFIDLFAFSYTEPDFPESLVKALSLKKLTSHASTLDAPSRWNLDVSDAEYYEDTEPDRSPVTQVWIDRQAMRCLIRLSDS</sequence>